<dbReference type="STRING" id="649638.Trad_0506"/>
<sequence length="607" mass="66372">MSTQTASRAPSQTAGHPSWTTARLMRRLLGYRTGYFGLNIILWILIHLTPAAFPVLIQGLFDALAGASPFGLNAWSFLALLTALNLGRIGLFFAGIWTWATYWHELSLLLRRNLIDHLVRAPGSRVLPDSPSEAVSRFRDDVDEVTLYVESWVDFGGLALYAVAAAALMASVNPSITLLVFAPLIGMVLLTRAFTERIRHYRRRSRAATGRVTDFIGETFAAVQAVKIAGAEDRVVRHFEGLNRTRRAAALKDVLLTEVLRGVNVNMMTITTGIILLVAAGPMLRGSFSVGDFALFVAFLPRLTNVMAFMGDLLAQHKRTGVSFERMQWLLQDAPPEKLVARDPLDLRGEVPEVPQPHPEPGEQLARLEVRGLTCHHPGTANGVTDVTFALERGSFTVITGRVGSGKTTLLRALMGLLPKASGEILWNGQPVQDPASWFVPPRSAYTAQVPRLFSDTLRHNILMGRTGDGSAQVLQDALELAVMTPDVRRLEHGLDTPVGTRGVKLSGGQVQRASAARMFLRGAELLVFDDLSSALDVETEQRLWAQLFARRATCLVVSHRRAALERADHIVVLEGGRVAAQGTLAALLEASPEMRRLWAEEGVGEG</sequence>
<dbReference type="Gene3D" id="3.40.50.300">
    <property type="entry name" value="P-loop containing nucleotide triphosphate hydrolases"/>
    <property type="match status" value="1"/>
</dbReference>
<feature type="domain" description="ABC transmembrane type-1" evidence="9">
    <location>
        <begin position="40"/>
        <end position="319"/>
    </location>
</feature>
<dbReference type="SUPFAM" id="SSF52540">
    <property type="entry name" value="P-loop containing nucleoside triphosphate hydrolases"/>
    <property type="match status" value="1"/>
</dbReference>
<dbReference type="InterPro" id="IPR003593">
    <property type="entry name" value="AAA+_ATPase"/>
</dbReference>
<dbReference type="Pfam" id="PF00005">
    <property type="entry name" value="ABC_tran"/>
    <property type="match status" value="1"/>
</dbReference>
<dbReference type="Gene3D" id="1.20.1560.10">
    <property type="entry name" value="ABC transporter type 1, transmembrane domain"/>
    <property type="match status" value="1"/>
</dbReference>
<reference evidence="11" key="1">
    <citation type="submission" date="2010-05" db="EMBL/GenBank/DDBJ databases">
        <title>The complete genome of Truepera radiovictris DSM 17093.</title>
        <authorList>
            <consortium name="US DOE Joint Genome Institute (JGI-PGF)"/>
            <person name="Lucas S."/>
            <person name="Copeland A."/>
            <person name="Lapidus A."/>
            <person name="Glavina del Rio T."/>
            <person name="Dalin E."/>
            <person name="Tice H."/>
            <person name="Bruce D."/>
            <person name="Goodwin L."/>
            <person name="Pitluck S."/>
            <person name="Kyrpides N."/>
            <person name="Mavromatis K."/>
            <person name="Ovchinnikova G."/>
            <person name="Munk A.C."/>
            <person name="Detter J.C."/>
            <person name="Han C."/>
            <person name="Tapia R."/>
            <person name="Land M."/>
            <person name="Hauser L."/>
            <person name="Markowitz V."/>
            <person name="Cheng J.-F."/>
            <person name="Hugenholtz P."/>
            <person name="Woyke T."/>
            <person name="Wu D."/>
            <person name="Tindall B."/>
            <person name="Pomrenke H.G."/>
            <person name="Brambilla E."/>
            <person name="Klenk H.-P."/>
            <person name="Eisen J.A."/>
        </authorList>
    </citation>
    <scope>NUCLEOTIDE SEQUENCE [LARGE SCALE GENOMIC DNA]</scope>
    <source>
        <strain evidence="11">DSM 17093 / CIP 108686 / LMG 22925 / RQ-24</strain>
    </source>
</reference>
<dbReference type="HOGENOM" id="CLU_000604_84_3_0"/>
<keyword evidence="3" id="KW-0547">Nucleotide-binding</keyword>
<dbReference type="Pfam" id="PF00664">
    <property type="entry name" value="ABC_membrane"/>
    <property type="match status" value="1"/>
</dbReference>
<keyword evidence="2 7" id="KW-0812">Transmembrane</keyword>
<evidence type="ECO:0000256" key="6">
    <source>
        <dbReference type="ARBA" id="ARBA00023136"/>
    </source>
</evidence>
<dbReference type="InterPro" id="IPR011527">
    <property type="entry name" value="ABC1_TM_dom"/>
</dbReference>
<evidence type="ECO:0000256" key="3">
    <source>
        <dbReference type="ARBA" id="ARBA00022741"/>
    </source>
</evidence>
<keyword evidence="6 7" id="KW-0472">Membrane</keyword>
<feature type="transmembrane region" description="Helical" evidence="7">
    <location>
        <begin position="147"/>
        <end position="170"/>
    </location>
</feature>
<feature type="transmembrane region" description="Helical" evidence="7">
    <location>
        <begin position="77"/>
        <end position="102"/>
    </location>
</feature>
<evidence type="ECO:0000259" key="9">
    <source>
        <dbReference type="PROSITE" id="PS50929"/>
    </source>
</evidence>
<organism evidence="10 11">
    <name type="scientific">Truepera radiovictrix (strain DSM 17093 / CIP 108686 / LMG 22925 / RQ-24)</name>
    <dbReference type="NCBI Taxonomy" id="649638"/>
    <lineage>
        <taxon>Bacteria</taxon>
        <taxon>Thermotogati</taxon>
        <taxon>Deinococcota</taxon>
        <taxon>Deinococci</taxon>
        <taxon>Trueperales</taxon>
        <taxon>Trueperaceae</taxon>
        <taxon>Truepera</taxon>
    </lineage>
</organism>
<evidence type="ECO:0000313" key="11">
    <source>
        <dbReference type="Proteomes" id="UP000000379"/>
    </source>
</evidence>
<dbReference type="EMBL" id="CP002049">
    <property type="protein sequence ID" value="ADI13643.1"/>
    <property type="molecule type" value="Genomic_DNA"/>
</dbReference>
<dbReference type="CDD" id="cd07346">
    <property type="entry name" value="ABC_6TM_exporters"/>
    <property type="match status" value="1"/>
</dbReference>
<dbReference type="SMART" id="SM00382">
    <property type="entry name" value="AAA"/>
    <property type="match status" value="1"/>
</dbReference>
<dbReference type="InterPro" id="IPR003439">
    <property type="entry name" value="ABC_transporter-like_ATP-bd"/>
</dbReference>
<dbReference type="PANTHER" id="PTHR24221">
    <property type="entry name" value="ATP-BINDING CASSETTE SUB-FAMILY B"/>
    <property type="match status" value="1"/>
</dbReference>
<keyword evidence="5 7" id="KW-1133">Transmembrane helix</keyword>
<dbReference type="AlphaFoldDB" id="D7CSB1"/>
<dbReference type="PANTHER" id="PTHR24221:SF423">
    <property type="entry name" value="ABC TRANSPORTER"/>
    <property type="match status" value="1"/>
</dbReference>
<dbReference type="SUPFAM" id="SSF90123">
    <property type="entry name" value="ABC transporter transmembrane region"/>
    <property type="match status" value="1"/>
</dbReference>
<proteinExistence type="predicted"/>
<keyword evidence="11" id="KW-1185">Reference proteome</keyword>
<dbReference type="OrthoDB" id="9770415at2"/>
<gene>
    <name evidence="10" type="ordered locus">Trad_0506</name>
</gene>
<feature type="transmembrane region" description="Helical" evidence="7">
    <location>
        <begin position="35"/>
        <end position="57"/>
    </location>
</feature>
<dbReference type="PROSITE" id="PS50893">
    <property type="entry name" value="ABC_TRANSPORTER_2"/>
    <property type="match status" value="1"/>
</dbReference>
<comment type="subcellular location">
    <subcellularLocation>
        <location evidence="1">Cell membrane</location>
        <topology evidence="1">Multi-pass membrane protein</topology>
    </subcellularLocation>
</comment>
<dbReference type="GO" id="GO:0140359">
    <property type="term" value="F:ABC-type transporter activity"/>
    <property type="evidence" value="ECO:0007669"/>
    <property type="project" value="InterPro"/>
</dbReference>
<dbReference type="InterPro" id="IPR027417">
    <property type="entry name" value="P-loop_NTPase"/>
</dbReference>
<evidence type="ECO:0000259" key="8">
    <source>
        <dbReference type="PROSITE" id="PS50893"/>
    </source>
</evidence>
<evidence type="ECO:0000313" key="10">
    <source>
        <dbReference type="EMBL" id="ADI13643.1"/>
    </source>
</evidence>
<reference evidence="10 11" key="2">
    <citation type="journal article" date="2011" name="Stand. Genomic Sci.">
        <title>Complete genome sequence of Truepera radiovictrix type strain (RQ-24).</title>
        <authorList>
            <person name="Ivanova N."/>
            <person name="Rohde C."/>
            <person name="Munk C."/>
            <person name="Nolan M."/>
            <person name="Lucas S."/>
            <person name="Del Rio T.G."/>
            <person name="Tice H."/>
            <person name="Deshpande S."/>
            <person name="Cheng J.F."/>
            <person name="Tapia R."/>
            <person name="Han C."/>
            <person name="Goodwin L."/>
            <person name="Pitluck S."/>
            <person name="Liolios K."/>
            <person name="Mavromatis K."/>
            <person name="Mikhailova N."/>
            <person name="Pati A."/>
            <person name="Chen A."/>
            <person name="Palaniappan K."/>
            <person name="Land M."/>
            <person name="Hauser L."/>
            <person name="Chang Y.J."/>
            <person name="Jeffries C.D."/>
            <person name="Brambilla E."/>
            <person name="Rohde M."/>
            <person name="Goker M."/>
            <person name="Tindall B.J."/>
            <person name="Woyke T."/>
            <person name="Bristow J."/>
            <person name="Eisen J.A."/>
            <person name="Markowitz V."/>
            <person name="Hugenholtz P."/>
            <person name="Kyrpides N.C."/>
            <person name="Klenk H.P."/>
            <person name="Lapidus A."/>
        </authorList>
    </citation>
    <scope>NUCLEOTIDE SEQUENCE [LARGE SCALE GENOMIC DNA]</scope>
    <source>
        <strain evidence="11">DSM 17093 / CIP 108686 / LMG 22925 / RQ-24</strain>
    </source>
</reference>
<dbReference type="eggNOG" id="COG1132">
    <property type="taxonomic scope" value="Bacteria"/>
</dbReference>
<evidence type="ECO:0000256" key="1">
    <source>
        <dbReference type="ARBA" id="ARBA00004651"/>
    </source>
</evidence>
<accession>D7CSB1</accession>
<dbReference type="PROSITE" id="PS50929">
    <property type="entry name" value="ABC_TM1F"/>
    <property type="match status" value="1"/>
</dbReference>
<dbReference type="Proteomes" id="UP000000379">
    <property type="component" value="Chromosome"/>
</dbReference>
<name>D7CSB1_TRURR</name>
<keyword evidence="4" id="KW-0067">ATP-binding</keyword>
<evidence type="ECO:0000256" key="4">
    <source>
        <dbReference type="ARBA" id="ARBA00022840"/>
    </source>
</evidence>
<feature type="domain" description="ABC transporter" evidence="8">
    <location>
        <begin position="368"/>
        <end position="601"/>
    </location>
</feature>
<evidence type="ECO:0000256" key="7">
    <source>
        <dbReference type="SAM" id="Phobius"/>
    </source>
</evidence>
<feature type="transmembrane region" description="Helical" evidence="7">
    <location>
        <begin position="176"/>
        <end position="195"/>
    </location>
</feature>
<evidence type="ECO:0000256" key="2">
    <source>
        <dbReference type="ARBA" id="ARBA00022692"/>
    </source>
</evidence>
<dbReference type="KEGG" id="tra:Trad_0506"/>
<protein>
    <submittedName>
        <fullName evidence="10">ABC transporter related protein</fullName>
    </submittedName>
</protein>
<dbReference type="GO" id="GO:0016887">
    <property type="term" value="F:ATP hydrolysis activity"/>
    <property type="evidence" value="ECO:0007669"/>
    <property type="project" value="InterPro"/>
</dbReference>
<dbReference type="InterPro" id="IPR036640">
    <property type="entry name" value="ABC1_TM_sf"/>
</dbReference>
<dbReference type="GO" id="GO:0005886">
    <property type="term" value="C:plasma membrane"/>
    <property type="evidence" value="ECO:0007669"/>
    <property type="project" value="UniProtKB-SubCell"/>
</dbReference>
<dbReference type="InterPro" id="IPR039421">
    <property type="entry name" value="Type_1_exporter"/>
</dbReference>
<feature type="transmembrane region" description="Helical" evidence="7">
    <location>
        <begin position="262"/>
        <end position="281"/>
    </location>
</feature>
<evidence type="ECO:0000256" key="5">
    <source>
        <dbReference type="ARBA" id="ARBA00022989"/>
    </source>
</evidence>
<dbReference type="RefSeq" id="WP_013177023.1">
    <property type="nucleotide sequence ID" value="NC_014221.1"/>
</dbReference>
<dbReference type="GO" id="GO:0005524">
    <property type="term" value="F:ATP binding"/>
    <property type="evidence" value="ECO:0007669"/>
    <property type="project" value="UniProtKB-KW"/>
</dbReference>